<dbReference type="HOGENOM" id="CLU_2755220_0_0_10"/>
<protein>
    <submittedName>
        <fullName evidence="1">Uncharacterized protein</fullName>
    </submittedName>
</protein>
<name>D0MI08_RHOM4</name>
<proteinExistence type="predicted"/>
<dbReference type="EMBL" id="CP001807">
    <property type="protein sequence ID" value="ACY48116.1"/>
    <property type="molecule type" value="Genomic_DNA"/>
</dbReference>
<dbReference type="OrthoDB" id="9881198at2"/>
<evidence type="ECO:0000313" key="2">
    <source>
        <dbReference type="Proteomes" id="UP000002221"/>
    </source>
</evidence>
<dbReference type="AlphaFoldDB" id="D0MI08"/>
<keyword evidence="2" id="KW-1185">Reference proteome</keyword>
<dbReference type="Proteomes" id="UP000002221">
    <property type="component" value="Chromosome"/>
</dbReference>
<gene>
    <name evidence="1" type="ordered locus">Rmar_1226</name>
</gene>
<accession>D0MI08</accession>
<evidence type="ECO:0000313" key="1">
    <source>
        <dbReference type="EMBL" id="ACY48116.1"/>
    </source>
</evidence>
<sequence length="70" mass="8188">MRMRVRAEDVCLMMQHVFNAAIALLKDSEQLSEEVSLVRTARLAALQRSLEDVVTIYKAYEEDQQQRFRS</sequence>
<reference evidence="1 2" key="1">
    <citation type="journal article" date="2009" name="Stand. Genomic Sci.">
        <title>Complete genome sequence of Rhodothermus marinus type strain (R-10).</title>
        <authorList>
            <person name="Nolan M."/>
            <person name="Tindall B.J."/>
            <person name="Pomrenke H."/>
            <person name="Lapidus A."/>
            <person name="Copeland A."/>
            <person name="Glavina Del Rio T."/>
            <person name="Lucas S."/>
            <person name="Chen F."/>
            <person name="Tice H."/>
            <person name="Cheng J.F."/>
            <person name="Saunders E."/>
            <person name="Han C."/>
            <person name="Bruce D."/>
            <person name="Goodwin L."/>
            <person name="Chain P."/>
            <person name="Pitluck S."/>
            <person name="Ovchinikova G."/>
            <person name="Pati A."/>
            <person name="Ivanova N."/>
            <person name="Mavromatis K."/>
            <person name="Chen A."/>
            <person name="Palaniappan K."/>
            <person name="Land M."/>
            <person name="Hauser L."/>
            <person name="Chang Y.J."/>
            <person name="Jeffries C.D."/>
            <person name="Brettin T."/>
            <person name="Goker M."/>
            <person name="Bristow J."/>
            <person name="Eisen J.A."/>
            <person name="Markowitz V."/>
            <person name="Hugenholtz P."/>
            <person name="Kyrpides N.C."/>
            <person name="Klenk H.P."/>
            <person name="Detter J.C."/>
        </authorList>
    </citation>
    <scope>NUCLEOTIDE SEQUENCE [LARGE SCALE GENOMIC DNA]</scope>
    <source>
        <strain evidence="2">ATCC 43812 / DSM 4252 / R-10</strain>
    </source>
</reference>
<organism evidence="1 2">
    <name type="scientific">Rhodothermus marinus (strain ATCC 43812 / DSM 4252 / R-10)</name>
    <name type="common">Rhodothermus obamensis</name>
    <dbReference type="NCBI Taxonomy" id="518766"/>
    <lineage>
        <taxon>Bacteria</taxon>
        <taxon>Pseudomonadati</taxon>
        <taxon>Rhodothermota</taxon>
        <taxon>Rhodothermia</taxon>
        <taxon>Rhodothermales</taxon>
        <taxon>Rhodothermaceae</taxon>
        <taxon>Rhodothermus</taxon>
    </lineage>
</organism>
<dbReference type="KEGG" id="rmr:Rmar_1226"/>
<dbReference type="STRING" id="518766.Rmar_1226"/>